<proteinExistence type="predicted"/>
<reference evidence="1" key="1">
    <citation type="journal article" date="2017" name="Gigascience">
        <title>The genome draft of coconut (Cocos nucifera).</title>
        <authorList>
            <person name="Xiao Y."/>
            <person name="Xu P."/>
            <person name="Fan H."/>
            <person name="Baudouin L."/>
            <person name="Xia W."/>
            <person name="Bocs S."/>
            <person name="Xu J."/>
            <person name="Li Q."/>
            <person name="Guo A."/>
            <person name="Zhou L."/>
            <person name="Li J."/>
            <person name="Wu Y."/>
            <person name="Ma Z."/>
            <person name="Armero A."/>
            <person name="Issali A.E."/>
            <person name="Liu N."/>
            <person name="Peng M."/>
            <person name="Yang Y."/>
        </authorList>
    </citation>
    <scope>NUCLEOTIDE SEQUENCE</scope>
    <source>
        <tissue evidence="1">Spear leaf of Hainan Tall coconut</tissue>
    </source>
</reference>
<reference evidence="1" key="2">
    <citation type="submission" date="2019-07" db="EMBL/GenBank/DDBJ databases">
        <authorList>
            <person name="Yang Y."/>
            <person name="Bocs S."/>
            <person name="Baudouin L."/>
        </authorList>
    </citation>
    <scope>NUCLEOTIDE SEQUENCE</scope>
    <source>
        <tissue evidence="1">Spear leaf of Hainan Tall coconut</tissue>
    </source>
</reference>
<protein>
    <submittedName>
        <fullName evidence="1">Putative serine/arginine repetitive matrix protein 1</fullName>
    </submittedName>
</protein>
<evidence type="ECO:0000313" key="1">
    <source>
        <dbReference type="EMBL" id="KAG1362463.1"/>
    </source>
</evidence>
<sequence>MEVQSRSPSTHHLLTLKGYKKWYRDLERRFSTSDGKIDGGGGGPGLEKRKLNIEELGKLL</sequence>
<evidence type="ECO:0000313" key="2">
    <source>
        <dbReference type="Proteomes" id="UP000797356"/>
    </source>
</evidence>
<dbReference type="EMBL" id="CM017881">
    <property type="protein sequence ID" value="KAG1362463.1"/>
    <property type="molecule type" value="Genomic_DNA"/>
</dbReference>
<dbReference type="OrthoDB" id="1742084at2759"/>
<accession>A0A8K0INP3</accession>
<keyword evidence="2" id="KW-1185">Reference proteome</keyword>
<name>A0A8K0INP3_COCNU</name>
<organism evidence="1 2">
    <name type="scientific">Cocos nucifera</name>
    <name type="common">Coconut palm</name>
    <dbReference type="NCBI Taxonomy" id="13894"/>
    <lineage>
        <taxon>Eukaryota</taxon>
        <taxon>Viridiplantae</taxon>
        <taxon>Streptophyta</taxon>
        <taxon>Embryophyta</taxon>
        <taxon>Tracheophyta</taxon>
        <taxon>Spermatophyta</taxon>
        <taxon>Magnoliopsida</taxon>
        <taxon>Liliopsida</taxon>
        <taxon>Arecaceae</taxon>
        <taxon>Arecoideae</taxon>
        <taxon>Cocoseae</taxon>
        <taxon>Attaleinae</taxon>
        <taxon>Cocos</taxon>
    </lineage>
</organism>
<dbReference type="AlphaFoldDB" id="A0A8K0INP3"/>
<comment type="caution">
    <text evidence="1">The sequence shown here is derived from an EMBL/GenBank/DDBJ whole genome shotgun (WGS) entry which is preliminary data.</text>
</comment>
<gene>
    <name evidence="1" type="ORF">COCNU_10G006820</name>
</gene>
<dbReference type="Proteomes" id="UP000797356">
    <property type="component" value="Chromosome 10"/>
</dbReference>